<dbReference type="Proteomes" id="UP000422221">
    <property type="component" value="Unassembled WGS sequence"/>
</dbReference>
<reference evidence="1 2" key="1">
    <citation type="journal article" date="2019" name="Nat. Med.">
        <title>A library of human gut bacterial isolates paired with longitudinal multiomics data enables mechanistic microbiome research.</title>
        <authorList>
            <person name="Poyet M."/>
            <person name="Groussin M."/>
            <person name="Gibbons S.M."/>
            <person name="Avila-Pacheco J."/>
            <person name="Jiang X."/>
            <person name="Kearney S.M."/>
            <person name="Perrotta A.R."/>
            <person name="Berdy B."/>
            <person name="Zhao S."/>
            <person name="Lieberman T.D."/>
            <person name="Swanson P.K."/>
            <person name="Smith M."/>
            <person name="Roesemann S."/>
            <person name="Alexander J.E."/>
            <person name="Rich S.A."/>
            <person name="Livny J."/>
            <person name="Vlamakis H."/>
            <person name="Clish C."/>
            <person name="Bullock K."/>
            <person name="Deik A."/>
            <person name="Scott J."/>
            <person name="Pierce K.A."/>
            <person name="Xavier R.J."/>
            <person name="Alm E.J."/>
        </authorList>
    </citation>
    <scope>NUCLEOTIDE SEQUENCE [LARGE SCALE GENOMIC DNA]</scope>
    <source>
        <strain evidence="1 2">BIOML-A10</strain>
    </source>
</reference>
<dbReference type="RefSeq" id="WP_129648667.1">
    <property type="nucleotide sequence ID" value="NZ_JADNPJ010000006.1"/>
</dbReference>
<sequence>MGFKNQIVAVMERIPGLKQMLKFRRQRVFRKMALQDPRINANRVYKHIFHKDINWENPQNLIEKIYWLQLFTDTTLWTKCADKYRMREYVESKGCGHLLPKLYGHWEKAEDIDYGKLPQSFVLKTTNGCGQVLIVPDKSELNIVETNKLLNQWMELKYGFTDAQIHYSRIEPCIIAEEYLSVNEKRQSLIDYKVWCFEGKPEYILVVHDRIIRGPGRNYKTSAYDLDWNNISDRALNKDNCHFDGIDLPRPKCLDGMIKHAAILSASFSEVRVDFYDIDGRLVLGEMTFTSGYGSHNEAFYEYLGSKIDLSKVRKLREINKPKL</sequence>
<gene>
    <name evidence="1" type="ORF">F3F73_11355</name>
</gene>
<name>A0A7J4XIY5_9BACE</name>
<protein>
    <recommendedName>
        <fullName evidence="3">Glycosyl transferase</fullName>
    </recommendedName>
</protein>
<accession>A0A7J4XIY5</accession>
<comment type="caution">
    <text evidence="1">The sequence shown here is derived from an EMBL/GenBank/DDBJ whole genome shotgun (WGS) entry which is preliminary data.</text>
</comment>
<dbReference type="InterPro" id="IPR029465">
    <property type="entry name" value="ATPgrasp_TupA"/>
</dbReference>
<dbReference type="Pfam" id="PF14305">
    <property type="entry name" value="ATPgrasp_TupA"/>
    <property type="match status" value="1"/>
</dbReference>
<evidence type="ECO:0000313" key="1">
    <source>
        <dbReference type="EMBL" id="KAA3765168.1"/>
    </source>
</evidence>
<dbReference type="EMBL" id="VWMK01000010">
    <property type="protein sequence ID" value="KAA3765168.1"/>
    <property type="molecule type" value="Genomic_DNA"/>
</dbReference>
<organism evidence="1 2">
    <name type="scientific">Bacteroides salyersiae</name>
    <dbReference type="NCBI Taxonomy" id="291644"/>
    <lineage>
        <taxon>Bacteria</taxon>
        <taxon>Pseudomonadati</taxon>
        <taxon>Bacteroidota</taxon>
        <taxon>Bacteroidia</taxon>
        <taxon>Bacteroidales</taxon>
        <taxon>Bacteroidaceae</taxon>
        <taxon>Bacteroides</taxon>
    </lineage>
</organism>
<evidence type="ECO:0000313" key="2">
    <source>
        <dbReference type="Proteomes" id="UP000422221"/>
    </source>
</evidence>
<proteinExistence type="predicted"/>
<dbReference type="AlphaFoldDB" id="A0A7J4XIY5"/>
<evidence type="ECO:0008006" key="3">
    <source>
        <dbReference type="Google" id="ProtNLM"/>
    </source>
</evidence>